<dbReference type="PROSITE" id="PS50112">
    <property type="entry name" value="PAS"/>
    <property type="match status" value="1"/>
</dbReference>
<keyword evidence="6" id="KW-0902">Two-component regulatory system</keyword>
<dbReference type="InterPro" id="IPR035965">
    <property type="entry name" value="PAS-like_dom_sf"/>
</dbReference>
<dbReference type="InterPro" id="IPR000700">
    <property type="entry name" value="PAS-assoc_C"/>
</dbReference>
<dbReference type="InterPro" id="IPR004358">
    <property type="entry name" value="Sig_transdc_His_kin-like_C"/>
</dbReference>
<dbReference type="Proteomes" id="UP001597459">
    <property type="component" value="Unassembled WGS sequence"/>
</dbReference>
<keyword evidence="11" id="KW-1185">Reference proteome</keyword>
<dbReference type="Gene3D" id="3.30.565.10">
    <property type="entry name" value="Histidine kinase-like ATPase, C-terminal domain"/>
    <property type="match status" value="1"/>
</dbReference>
<sequence>MIFIEKQHKELLNSSLLFLFTLTKKGAIVDYNTICNSLSSTPIKKDNTALADLLIDDDIIPFNEVMKLLTETKKPVERTLRFPSNEGLIHLKFSFLFHEDYIYATGINITKESDNLFKKGAIKNFKTGVWNYDLKKQKLTWSPECYAIFDLPKTTTITLDQSISYYPEKVQNTIKEHLTDLVNNKTCYTFTEQITTKKGNIKWVRVLAEPISHKGIVISINGSITDISERKTYIEKLKYNEETKRLALKGIRSGVFDLIIDKEAVFYGDDFKKMLGLSLEQDFIPLKTYREMIHPDDYDGYIKRYHKNIEQDGYYYDNAYRLKHASGEYRHYEIHGYRKKDKNGKTVRMIGNLIDVHQKKLNKKIIRENQNRLKAIVNNGFIYTILLNPEGEILLADDNSLEIIKKGFNINPIKEKCRFIDITPLNFKNTFAYEFNNALKGKNIKKEIERITYKGSIQWLEIKYTPIYENKKTINSVLISFLDITERKLAELATKEAHIKEQELSSLKSNILSNFSHEIRTPLNGIMTISKLLLEETDPEEQEKLLEYMETSKKRLLKTLNNLSDFSEAAAIKKNLTYTNVDVNYAVESSFREYRHMARAKKLGYDIKISEESPVSFIDESLFRSALNNIIHNAIKYTSEGRIDISIYTKSLKDFIYIAIKDTGIGINKKNQKKIFDPFVQESIGFSRKYEGTGIGLSLSKRYIEILGGKIKVKSQLGEGTEFVILIPIKK</sequence>
<dbReference type="InterPro" id="IPR003661">
    <property type="entry name" value="HisK_dim/P_dom"/>
</dbReference>
<dbReference type="SMART" id="SM00387">
    <property type="entry name" value="HATPase_c"/>
    <property type="match status" value="1"/>
</dbReference>
<dbReference type="InterPro" id="IPR005467">
    <property type="entry name" value="His_kinase_dom"/>
</dbReference>
<reference evidence="11" key="1">
    <citation type="journal article" date="2019" name="Int. J. Syst. Evol. Microbiol.">
        <title>The Global Catalogue of Microorganisms (GCM) 10K type strain sequencing project: providing services to taxonomists for standard genome sequencing and annotation.</title>
        <authorList>
            <consortium name="The Broad Institute Genomics Platform"/>
            <consortium name="The Broad Institute Genome Sequencing Center for Infectious Disease"/>
            <person name="Wu L."/>
            <person name="Ma J."/>
        </authorList>
    </citation>
    <scope>NUCLEOTIDE SEQUENCE [LARGE SCALE GENOMIC DNA]</scope>
    <source>
        <strain evidence="11">KCTC 42423</strain>
    </source>
</reference>
<dbReference type="InterPro" id="IPR050736">
    <property type="entry name" value="Sensor_HK_Regulatory"/>
</dbReference>
<comment type="caution">
    <text evidence="10">The sequence shown here is derived from an EMBL/GenBank/DDBJ whole genome shotgun (WGS) entry which is preliminary data.</text>
</comment>
<evidence type="ECO:0000313" key="11">
    <source>
        <dbReference type="Proteomes" id="UP001597459"/>
    </source>
</evidence>
<evidence type="ECO:0000313" key="10">
    <source>
        <dbReference type="EMBL" id="MFD2593284.1"/>
    </source>
</evidence>
<dbReference type="CDD" id="cd00082">
    <property type="entry name" value="HisKA"/>
    <property type="match status" value="1"/>
</dbReference>
<dbReference type="PANTHER" id="PTHR43711">
    <property type="entry name" value="TWO-COMPONENT HISTIDINE KINASE"/>
    <property type="match status" value="1"/>
</dbReference>
<dbReference type="Pfam" id="PF08447">
    <property type="entry name" value="PAS_3"/>
    <property type="match status" value="1"/>
</dbReference>
<name>A0ABW5NE48_9FLAO</name>
<feature type="domain" description="PAC" evidence="9">
    <location>
        <begin position="188"/>
        <end position="239"/>
    </location>
</feature>
<dbReference type="EC" id="2.7.13.3" evidence="2"/>
<organism evidence="10 11">
    <name type="scientific">Aquimarina hainanensis</name>
    <dbReference type="NCBI Taxonomy" id="1578017"/>
    <lineage>
        <taxon>Bacteria</taxon>
        <taxon>Pseudomonadati</taxon>
        <taxon>Bacteroidota</taxon>
        <taxon>Flavobacteriia</taxon>
        <taxon>Flavobacteriales</taxon>
        <taxon>Flavobacteriaceae</taxon>
        <taxon>Aquimarina</taxon>
    </lineage>
</organism>
<dbReference type="SMART" id="SM00086">
    <property type="entry name" value="PAC"/>
    <property type="match status" value="3"/>
</dbReference>
<dbReference type="CDD" id="cd00130">
    <property type="entry name" value="PAS"/>
    <property type="match status" value="1"/>
</dbReference>
<accession>A0ABW5NE48</accession>
<evidence type="ECO:0000256" key="2">
    <source>
        <dbReference type="ARBA" id="ARBA00012438"/>
    </source>
</evidence>
<dbReference type="SMART" id="SM00388">
    <property type="entry name" value="HisKA"/>
    <property type="match status" value="1"/>
</dbReference>
<dbReference type="SUPFAM" id="SSF55874">
    <property type="entry name" value="ATPase domain of HSP90 chaperone/DNA topoisomerase II/histidine kinase"/>
    <property type="match status" value="1"/>
</dbReference>
<evidence type="ECO:0000256" key="4">
    <source>
        <dbReference type="ARBA" id="ARBA00022679"/>
    </source>
</evidence>
<evidence type="ECO:0000259" key="7">
    <source>
        <dbReference type="PROSITE" id="PS50109"/>
    </source>
</evidence>
<dbReference type="InterPro" id="IPR036890">
    <property type="entry name" value="HATPase_C_sf"/>
</dbReference>
<dbReference type="RefSeq" id="WP_378254267.1">
    <property type="nucleotide sequence ID" value="NZ_JBHSJV010000001.1"/>
</dbReference>
<dbReference type="NCBIfam" id="TIGR00229">
    <property type="entry name" value="sensory_box"/>
    <property type="match status" value="2"/>
</dbReference>
<dbReference type="PRINTS" id="PR00344">
    <property type="entry name" value="BCTRLSENSOR"/>
</dbReference>
<evidence type="ECO:0000256" key="5">
    <source>
        <dbReference type="ARBA" id="ARBA00022777"/>
    </source>
</evidence>
<feature type="domain" description="Histidine kinase" evidence="7">
    <location>
        <begin position="514"/>
        <end position="731"/>
    </location>
</feature>
<dbReference type="SUPFAM" id="SSF47384">
    <property type="entry name" value="Homodimeric domain of signal transducing histidine kinase"/>
    <property type="match status" value="1"/>
</dbReference>
<keyword evidence="4" id="KW-0808">Transferase</keyword>
<dbReference type="PROSITE" id="PS50109">
    <property type="entry name" value="HIS_KIN"/>
    <property type="match status" value="1"/>
</dbReference>
<evidence type="ECO:0000256" key="1">
    <source>
        <dbReference type="ARBA" id="ARBA00000085"/>
    </source>
</evidence>
<dbReference type="Gene3D" id="3.30.450.20">
    <property type="entry name" value="PAS domain"/>
    <property type="match status" value="3"/>
</dbReference>
<dbReference type="PROSITE" id="PS50113">
    <property type="entry name" value="PAC"/>
    <property type="match status" value="2"/>
</dbReference>
<dbReference type="InterPro" id="IPR001610">
    <property type="entry name" value="PAC"/>
</dbReference>
<dbReference type="Gene3D" id="1.10.287.130">
    <property type="match status" value="1"/>
</dbReference>
<feature type="domain" description="PAS" evidence="8">
    <location>
        <begin position="240"/>
        <end position="312"/>
    </location>
</feature>
<dbReference type="SUPFAM" id="SSF55785">
    <property type="entry name" value="PYP-like sensor domain (PAS domain)"/>
    <property type="match status" value="3"/>
</dbReference>
<evidence type="ECO:0000256" key="3">
    <source>
        <dbReference type="ARBA" id="ARBA00022553"/>
    </source>
</evidence>
<dbReference type="Pfam" id="PF02518">
    <property type="entry name" value="HATPase_c"/>
    <property type="match status" value="1"/>
</dbReference>
<protein>
    <recommendedName>
        <fullName evidence="2">histidine kinase</fullName>
        <ecNumber evidence="2">2.7.13.3</ecNumber>
    </recommendedName>
</protein>
<keyword evidence="5" id="KW-0418">Kinase</keyword>
<keyword evidence="3" id="KW-0597">Phosphoprotein</keyword>
<comment type="catalytic activity">
    <reaction evidence="1">
        <text>ATP + protein L-histidine = ADP + protein N-phospho-L-histidine.</text>
        <dbReference type="EC" id="2.7.13.3"/>
    </reaction>
</comment>
<dbReference type="InterPro" id="IPR036097">
    <property type="entry name" value="HisK_dim/P_sf"/>
</dbReference>
<gene>
    <name evidence="10" type="ORF">ACFSTE_20775</name>
</gene>
<dbReference type="Pfam" id="PF00512">
    <property type="entry name" value="HisKA"/>
    <property type="match status" value="1"/>
</dbReference>
<dbReference type="Pfam" id="PF13426">
    <property type="entry name" value="PAS_9"/>
    <property type="match status" value="2"/>
</dbReference>
<dbReference type="InterPro" id="IPR000014">
    <property type="entry name" value="PAS"/>
</dbReference>
<dbReference type="InterPro" id="IPR013655">
    <property type="entry name" value="PAS_fold_3"/>
</dbReference>
<evidence type="ECO:0000256" key="6">
    <source>
        <dbReference type="ARBA" id="ARBA00023012"/>
    </source>
</evidence>
<dbReference type="PANTHER" id="PTHR43711:SF31">
    <property type="entry name" value="HISTIDINE KINASE"/>
    <property type="match status" value="1"/>
</dbReference>
<evidence type="ECO:0000259" key="9">
    <source>
        <dbReference type="PROSITE" id="PS50113"/>
    </source>
</evidence>
<dbReference type="InterPro" id="IPR003594">
    <property type="entry name" value="HATPase_dom"/>
</dbReference>
<dbReference type="EMBL" id="JBHULX010000045">
    <property type="protein sequence ID" value="MFD2593284.1"/>
    <property type="molecule type" value="Genomic_DNA"/>
</dbReference>
<feature type="domain" description="PAC" evidence="9">
    <location>
        <begin position="442"/>
        <end position="496"/>
    </location>
</feature>
<evidence type="ECO:0000259" key="8">
    <source>
        <dbReference type="PROSITE" id="PS50112"/>
    </source>
</evidence>
<proteinExistence type="predicted"/>